<keyword evidence="3 9" id="KW-0349">Heme</keyword>
<comment type="catalytic activity">
    <reaction evidence="9">
        <text>H2O2 + AH2 = A + 2 H2O</text>
        <dbReference type="Rhea" id="RHEA:30275"/>
        <dbReference type="ChEBI" id="CHEBI:13193"/>
        <dbReference type="ChEBI" id="CHEBI:15377"/>
        <dbReference type="ChEBI" id="CHEBI:16240"/>
        <dbReference type="ChEBI" id="CHEBI:17499"/>
        <dbReference type="EC" id="1.11.1.21"/>
    </reaction>
</comment>
<dbReference type="InterPro" id="IPR010255">
    <property type="entry name" value="Haem_peroxidase_sf"/>
</dbReference>
<dbReference type="PRINTS" id="PR00460">
    <property type="entry name" value="BPEROXIDASE"/>
</dbReference>
<sequence length="677" mass="75031">MSGGKCPVTGATAGDRPNKNDHKVKGTTNQDWWPNQLNLKILQQHSEKVTPMEPDFKYRDAFMKLDYEALKKDLYDLMTDSQEWWPADYGHYGGLFIRMAWHSAGTYRVMDGRGGGGTGNQRFAPLNSWPDNVNLDKARRLLWPIKKKYGKNISWADLMILAGNCALESMGFKTFGFGGGREDIWEPEEDVNWGDETEWLGDERYSGERDLDNPLAAVQMGLIYVNPEGPNGVPDAVASAKDIRETFARMAMDDEETVALIAGGHTFGKTHGAAVPDHLGAEPEAAPVEEMGLGWKNSFGTGTGDSTITSGIEGPWNATPTKWDMAYFDTLFGHDWNLVKSPAGAWQWVPADPEAHNISTAQGTGVQPPIMTTADLALRMDPVYKKISKRYHENPDLFADAFARAWFKLTHRDMGPISRYLGPEVPSEELVWQDPVPPVDFELVNDSDIAQLKQSILASGLTISELVYTAWSSASTFRGSDYRGGSDGARIRLEPQKNWEVNHPENLSNVLSKLEVILTEFNKSQSDNKRITLADIIVLGGAAAIEKAALEAGIQITVPFTPGRTDASQEQTDTLGMSYLEPHADGFRNYQKKKFSVRPEELLVDKAQLLKLTAPEMTVLLGGMRVLGATYKNSPFGFLSRRTFLLQEIFQGLICSKSLKISLFILSSIVSLLVLLK</sequence>
<dbReference type="PROSITE" id="PS00436">
    <property type="entry name" value="PEROXIDASE_2"/>
    <property type="match status" value="1"/>
</dbReference>
<evidence type="ECO:0000259" key="11">
    <source>
        <dbReference type="PROSITE" id="PS50873"/>
    </source>
</evidence>
<evidence type="ECO:0000256" key="8">
    <source>
        <dbReference type="ARBA" id="ARBA00049145"/>
    </source>
</evidence>
<organism evidence="12 13">
    <name type="scientific">Fusibacter tunisiensis</name>
    <dbReference type="NCBI Taxonomy" id="1008308"/>
    <lineage>
        <taxon>Bacteria</taxon>
        <taxon>Bacillati</taxon>
        <taxon>Bacillota</taxon>
        <taxon>Clostridia</taxon>
        <taxon>Eubacteriales</taxon>
        <taxon>Eubacteriales Family XII. Incertae Sedis</taxon>
        <taxon>Fusibacter</taxon>
    </lineage>
</organism>
<evidence type="ECO:0000256" key="3">
    <source>
        <dbReference type="ARBA" id="ARBA00022617"/>
    </source>
</evidence>
<evidence type="ECO:0000256" key="2">
    <source>
        <dbReference type="ARBA" id="ARBA00022559"/>
    </source>
</evidence>
<evidence type="ECO:0000256" key="1">
    <source>
        <dbReference type="ARBA" id="ARBA00001970"/>
    </source>
</evidence>
<dbReference type="InterPro" id="IPR000763">
    <property type="entry name" value="Catalase_peroxidase"/>
</dbReference>
<comment type="similarity">
    <text evidence="9">Belongs to the peroxidase family. Peroxidase/catalase subfamily.</text>
</comment>
<evidence type="ECO:0000256" key="10">
    <source>
        <dbReference type="SAM" id="MobiDB-lite"/>
    </source>
</evidence>
<keyword evidence="4 9" id="KW-0479">Metal-binding</keyword>
<dbReference type="GO" id="GO:0004601">
    <property type="term" value="F:peroxidase activity"/>
    <property type="evidence" value="ECO:0007669"/>
    <property type="project" value="UniProtKB-KW"/>
</dbReference>
<evidence type="ECO:0000256" key="7">
    <source>
        <dbReference type="ARBA" id="ARBA00023324"/>
    </source>
</evidence>
<evidence type="ECO:0000313" key="12">
    <source>
        <dbReference type="EMBL" id="MBM7561412.1"/>
    </source>
</evidence>
<dbReference type="Gene3D" id="1.10.520.10">
    <property type="match status" value="2"/>
</dbReference>
<dbReference type="RefSeq" id="WP_204662900.1">
    <property type="nucleotide sequence ID" value="NZ_JAFBDT010000005.1"/>
</dbReference>
<dbReference type="NCBIfam" id="NF011635">
    <property type="entry name" value="PRK15061.1"/>
    <property type="match status" value="1"/>
</dbReference>
<accession>A0ABS2MPT2</accession>
<comment type="cofactor">
    <cofactor evidence="1 9">
        <name>heme b</name>
        <dbReference type="ChEBI" id="CHEBI:60344"/>
    </cofactor>
</comment>
<dbReference type="InterPro" id="IPR019794">
    <property type="entry name" value="Peroxidases_AS"/>
</dbReference>
<protein>
    <recommendedName>
        <fullName evidence="9">Catalase-peroxidase</fullName>
        <ecNumber evidence="9">1.11.1.21</ecNumber>
    </recommendedName>
</protein>
<evidence type="ECO:0000256" key="6">
    <source>
        <dbReference type="ARBA" id="ARBA00023004"/>
    </source>
</evidence>
<keyword evidence="13" id="KW-1185">Reference proteome</keyword>
<dbReference type="EMBL" id="JAFBDT010000005">
    <property type="protein sequence ID" value="MBM7561412.1"/>
    <property type="molecule type" value="Genomic_DNA"/>
</dbReference>
<gene>
    <name evidence="12" type="ORF">JOC49_000932</name>
</gene>
<dbReference type="SUPFAM" id="SSF48113">
    <property type="entry name" value="Heme-dependent peroxidases"/>
    <property type="match status" value="2"/>
</dbReference>
<keyword evidence="2 9" id="KW-0575">Peroxidase</keyword>
<evidence type="ECO:0000256" key="9">
    <source>
        <dbReference type="RuleBase" id="RU003451"/>
    </source>
</evidence>
<dbReference type="InterPro" id="IPR002016">
    <property type="entry name" value="Haem_peroxidase"/>
</dbReference>
<dbReference type="NCBIfam" id="TIGR00198">
    <property type="entry name" value="cat_per_HPI"/>
    <property type="match status" value="1"/>
</dbReference>
<dbReference type="Gene3D" id="1.10.420.10">
    <property type="entry name" value="Peroxidase, domain 2"/>
    <property type="match status" value="1"/>
</dbReference>
<feature type="domain" description="Plant heme peroxidase family profile" evidence="11">
    <location>
        <begin position="135"/>
        <end position="428"/>
    </location>
</feature>
<dbReference type="PROSITE" id="PS50873">
    <property type="entry name" value="PEROXIDASE_4"/>
    <property type="match status" value="1"/>
</dbReference>
<keyword evidence="6 9" id="KW-0408">Iron</keyword>
<feature type="region of interest" description="Disordered" evidence="10">
    <location>
        <begin position="1"/>
        <end position="29"/>
    </location>
</feature>
<proteinExistence type="inferred from homology"/>
<keyword evidence="5 9" id="KW-0560">Oxidoreductase</keyword>
<dbReference type="Pfam" id="PF00141">
    <property type="entry name" value="peroxidase"/>
    <property type="match status" value="2"/>
</dbReference>
<reference evidence="12 13" key="1">
    <citation type="submission" date="2021-01" db="EMBL/GenBank/DDBJ databases">
        <title>Genomic Encyclopedia of Type Strains, Phase IV (KMG-IV): sequencing the most valuable type-strain genomes for metagenomic binning, comparative biology and taxonomic classification.</title>
        <authorList>
            <person name="Goeker M."/>
        </authorList>
    </citation>
    <scope>NUCLEOTIDE SEQUENCE [LARGE SCALE GENOMIC DNA]</scope>
    <source>
        <strain evidence="12 13">DSM 24436</strain>
    </source>
</reference>
<dbReference type="PANTHER" id="PTHR30555">
    <property type="entry name" value="HYDROPEROXIDASE I, BIFUNCTIONAL CATALASE-PEROXIDASE"/>
    <property type="match status" value="1"/>
</dbReference>
<evidence type="ECO:0000256" key="4">
    <source>
        <dbReference type="ARBA" id="ARBA00022723"/>
    </source>
</evidence>
<comment type="caution">
    <text evidence="12">The sequence shown here is derived from an EMBL/GenBank/DDBJ whole genome shotgun (WGS) entry which is preliminary data.</text>
</comment>
<evidence type="ECO:0000313" key="13">
    <source>
        <dbReference type="Proteomes" id="UP000767854"/>
    </source>
</evidence>
<dbReference type="PRINTS" id="PR00458">
    <property type="entry name" value="PEROXIDASE"/>
</dbReference>
<dbReference type="Proteomes" id="UP000767854">
    <property type="component" value="Unassembled WGS sequence"/>
</dbReference>
<evidence type="ECO:0000256" key="5">
    <source>
        <dbReference type="ARBA" id="ARBA00023002"/>
    </source>
</evidence>
<dbReference type="PANTHER" id="PTHR30555:SF0">
    <property type="entry name" value="CATALASE-PEROXIDASE"/>
    <property type="match status" value="1"/>
</dbReference>
<dbReference type="EC" id="1.11.1.21" evidence="9"/>
<dbReference type="CDD" id="cd00649">
    <property type="entry name" value="catalase_peroxidase_1"/>
    <property type="match status" value="1"/>
</dbReference>
<dbReference type="InterPro" id="IPR019793">
    <property type="entry name" value="Peroxidases_heam-ligand_BS"/>
</dbReference>
<name>A0ABS2MPT2_9FIRM</name>
<dbReference type="PROSITE" id="PS00435">
    <property type="entry name" value="PEROXIDASE_1"/>
    <property type="match status" value="1"/>
</dbReference>
<comment type="catalytic activity">
    <reaction evidence="8 9">
        <text>2 H2O2 = O2 + 2 H2O</text>
        <dbReference type="Rhea" id="RHEA:20309"/>
        <dbReference type="ChEBI" id="CHEBI:15377"/>
        <dbReference type="ChEBI" id="CHEBI:15379"/>
        <dbReference type="ChEBI" id="CHEBI:16240"/>
        <dbReference type="EC" id="1.11.1.21"/>
    </reaction>
</comment>
<keyword evidence="7 9" id="KW-0376">Hydrogen peroxide</keyword>